<dbReference type="EMBL" id="JPDN02000030">
    <property type="protein sequence ID" value="PON23360.1"/>
    <property type="molecule type" value="Genomic_DNA"/>
</dbReference>
<dbReference type="GeneID" id="36347726"/>
<name>A0A2P4ZGE0_9HYPO</name>
<dbReference type="Proteomes" id="UP000054821">
    <property type="component" value="Unassembled WGS sequence"/>
</dbReference>
<protein>
    <submittedName>
        <fullName evidence="1">Uncharacterized protein</fullName>
    </submittedName>
</protein>
<keyword evidence="2" id="KW-1185">Reference proteome</keyword>
<accession>A0A2P4ZGE0</accession>
<organism evidence="1 2">
    <name type="scientific">Trichoderma gamsii</name>
    <dbReference type="NCBI Taxonomy" id="398673"/>
    <lineage>
        <taxon>Eukaryota</taxon>
        <taxon>Fungi</taxon>
        <taxon>Dikarya</taxon>
        <taxon>Ascomycota</taxon>
        <taxon>Pezizomycotina</taxon>
        <taxon>Sordariomycetes</taxon>
        <taxon>Hypocreomycetidae</taxon>
        <taxon>Hypocreales</taxon>
        <taxon>Hypocreaceae</taxon>
        <taxon>Trichoderma</taxon>
    </lineage>
</organism>
<evidence type="ECO:0000313" key="1">
    <source>
        <dbReference type="EMBL" id="PON23360.1"/>
    </source>
</evidence>
<evidence type="ECO:0000313" key="2">
    <source>
        <dbReference type="Proteomes" id="UP000054821"/>
    </source>
</evidence>
<comment type="caution">
    <text evidence="1">The sequence shown here is derived from an EMBL/GenBank/DDBJ whole genome shotgun (WGS) entry which is preliminary data.</text>
</comment>
<dbReference type="RefSeq" id="XP_024405091.1">
    <property type="nucleotide sequence ID" value="XM_024550196.1"/>
</dbReference>
<reference evidence="1 2" key="1">
    <citation type="journal article" date="2016" name="Genome Announc.">
        <title>Draft Whole-Genome Sequence of Trichoderma gamsii T6085, a Promising Biocontrol Agent of Fusarium Head Blight on Wheat.</title>
        <authorList>
            <person name="Baroncelli R."/>
            <person name="Zapparata A."/>
            <person name="Piaggeschi G."/>
            <person name="Sarrocco S."/>
            <person name="Vannacci G."/>
        </authorList>
    </citation>
    <scope>NUCLEOTIDE SEQUENCE [LARGE SCALE GENOMIC DNA]</scope>
    <source>
        <strain evidence="1 2">T6085</strain>
    </source>
</reference>
<gene>
    <name evidence="1" type="ORF">TGAM01_v207887</name>
</gene>
<dbReference type="AlphaFoldDB" id="A0A2P4ZGE0"/>
<sequence length="71" mass="7784">MTASRQLDTKSRLQLTSLLDAATPLKLAPPNPDLPNAARTFVSVVSARQRALLIDPPRHALPVRRWDLASS</sequence>
<proteinExistence type="predicted"/>